<evidence type="ECO:0000313" key="2">
    <source>
        <dbReference type="EMBL" id="CAF4854037.1"/>
    </source>
</evidence>
<organism evidence="2 3">
    <name type="scientific">Rotaria socialis</name>
    <dbReference type="NCBI Taxonomy" id="392032"/>
    <lineage>
        <taxon>Eukaryota</taxon>
        <taxon>Metazoa</taxon>
        <taxon>Spiralia</taxon>
        <taxon>Gnathifera</taxon>
        <taxon>Rotifera</taxon>
        <taxon>Eurotatoria</taxon>
        <taxon>Bdelloidea</taxon>
        <taxon>Philodinida</taxon>
        <taxon>Philodinidae</taxon>
        <taxon>Rotaria</taxon>
    </lineage>
</organism>
<evidence type="ECO:0000313" key="3">
    <source>
        <dbReference type="Proteomes" id="UP000663848"/>
    </source>
</evidence>
<name>A0A821SFH7_9BILA</name>
<protein>
    <recommendedName>
        <fullName evidence="1">HAT C-terminal dimerisation domain-containing protein</fullName>
    </recommendedName>
</protein>
<gene>
    <name evidence="2" type="ORF">QYT958_LOCUS27402</name>
</gene>
<proteinExistence type="predicted"/>
<dbReference type="GO" id="GO:0046983">
    <property type="term" value="F:protein dimerization activity"/>
    <property type="evidence" value="ECO:0007669"/>
    <property type="project" value="InterPro"/>
</dbReference>
<dbReference type="SUPFAM" id="SSF53098">
    <property type="entry name" value="Ribonuclease H-like"/>
    <property type="match status" value="1"/>
</dbReference>
<reference evidence="2" key="1">
    <citation type="submission" date="2021-02" db="EMBL/GenBank/DDBJ databases">
        <authorList>
            <person name="Nowell W R."/>
        </authorList>
    </citation>
    <scope>NUCLEOTIDE SEQUENCE</scope>
</reference>
<feature type="domain" description="HAT C-terminal dimerisation" evidence="1">
    <location>
        <begin position="67"/>
        <end position="115"/>
    </location>
</feature>
<sequence>MLDQPPKKKQLLATTSCTYITEFYLNTENDDEDHVDQHGSSKAASHMIEIDLYLKHGLDKATISAESGQENEEFNPLSFWKNKHGSYPILAKVAALVLGVSATSAAVEREFSFAASPILQNNQQLWLTFICPSPARTIAYKRVKFVDFGKAHTLTSAVINQINELRSEEEFSRLLGQITEFCVENNIGLTRERF</sequence>
<dbReference type="InterPro" id="IPR012337">
    <property type="entry name" value="RNaseH-like_sf"/>
</dbReference>
<accession>A0A821SFH7</accession>
<dbReference type="Proteomes" id="UP000663848">
    <property type="component" value="Unassembled WGS sequence"/>
</dbReference>
<dbReference type="InterPro" id="IPR008906">
    <property type="entry name" value="HATC_C_dom"/>
</dbReference>
<dbReference type="Pfam" id="PF05699">
    <property type="entry name" value="Dimer_Tnp_hAT"/>
    <property type="match status" value="1"/>
</dbReference>
<dbReference type="EMBL" id="CAJOBR010006941">
    <property type="protein sequence ID" value="CAF4854037.1"/>
    <property type="molecule type" value="Genomic_DNA"/>
</dbReference>
<comment type="caution">
    <text evidence="2">The sequence shown here is derived from an EMBL/GenBank/DDBJ whole genome shotgun (WGS) entry which is preliminary data.</text>
</comment>
<dbReference type="AlphaFoldDB" id="A0A821SFH7"/>
<evidence type="ECO:0000259" key="1">
    <source>
        <dbReference type="Pfam" id="PF05699"/>
    </source>
</evidence>